<evidence type="ECO:0000313" key="4">
    <source>
        <dbReference type="Proteomes" id="UP000294543"/>
    </source>
</evidence>
<dbReference type="Gene3D" id="3.40.630.30">
    <property type="match status" value="1"/>
</dbReference>
<dbReference type="InterPro" id="IPR000182">
    <property type="entry name" value="GNAT_dom"/>
</dbReference>
<comment type="caution">
    <text evidence="3">The sequence shown here is derived from an EMBL/GenBank/DDBJ whole genome shotgun (WGS) entry which is preliminary data.</text>
</comment>
<proteinExistence type="predicted"/>
<evidence type="ECO:0000259" key="2">
    <source>
        <dbReference type="PROSITE" id="PS51186"/>
    </source>
</evidence>
<reference evidence="3 4" key="1">
    <citation type="submission" date="2019-03" db="EMBL/GenBank/DDBJ databases">
        <title>Draft genome sequences of novel Actinobacteria.</title>
        <authorList>
            <person name="Sahin N."/>
            <person name="Ay H."/>
            <person name="Saygin H."/>
        </authorList>
    </citation>
    <scope>NUCLEOTIDE SEQUENCE [LARGE SCALE GENOMIC DNA]</scope>
    <source>
        <strain evidence="3 4">KC712</strain>
    </source>
</reference>
<dbReference type="InterPro" id="IPR016181">
    <property type="entry name" value="Acyl_CoA_acyltransferase"/>
</dbReference>
<evidence type="ECO:0000313" key="3">
    <source>
        <dbReference type="EMBL" id="TDD15611.1"/>
    </source>
</evidence>
<dbReference type="SUPFAM" id="SSF55729">
    <property type="entry name" value="Acyl-CoA N-acyltransferases (Nat)"/>
    <property type="match status" value="1"/>
</dbReference>
<protein>
    <submittedName>
        <fullName evidence="3">GNAT family N-acetyltransferase</fullName>
    </submittedName>
</protein>
<feature type="domain" description="N-acetyltransferase" evidence="2">
    <location>
        <begin position="63"/>
        <end position="183"/>
    </location>
</feature>
<dbReference type="Pfam" id="PF00583">
    <property type="entry name" value="Acetyltransf_1"/>
    <property type="match status" value="1"/>
</dbReference>
<keyword evidence="4" id="KW-1185">Reference proteome</keyword>
<dbReference type="OrthoDB" id="9799122at2"/>
<keyword evidence="3" id="KW-0808">Transferase</keyword>
<name>A0A4R4WBS0_9ACTN</name>
<organism evidence="3 4">
    <name type="scientific">Nonomuraea diastatica</name>
    <dbReference type="NCBI Taxonomy" id="1848329"/>
    <lineage>
        <taxon>Bacteria</taxon>
        <taxon>Bacillati</taxon>
        <taxon>Actinomycetota</taxon>
        <taxon>Actinomycetes</taxon>
        <taxon>Streptosporangiales</taxon>
        <taxon>Streptosporangiaceae</taxon>
        <taxon>Nonomuraea</taxon>
    </lineage>
</organism>
<feature type="region of interest" description="Disordered" evidence="1">
    <location>
        <begin position="1"/>
        <end position="20"/>
    </location>
</feature>
<dbReference type="GO" id="GO:0016747">
    <property type="term" value="F:acyltransferase activity, transferring groups other than amino-acyl groups"/>
    <property type="evidence" value="ECO:0007669"/>
    <property type="project" value="InterPro"/>
</dbReference>
<accession>A0A4R4WBS0</accession>
<dbReference type="Proteomes" id="UP000294543">
    <property type="component" value="Unassembled WGS sequence"/>
</dbReference>
<dbReference type="AlphaFoldDB" id="A0A4R4WBS0"/>
<gene>
    <name evidence="3" type="ORF">E1294_34025</name>
</gene>
<evidence type="ECO:0000256" key="1">
    <source>
        <dbReference type="SAM" id="MobiDB-lite"/>
    </source>
</evidence>
<sequence>MSVPARMRNGAPRLRMSTADGIGGTVSRGYGGAPLVAQRWRAEFASPGGCGGHRNGKILHVDVHLLAKRPDLIHPLAEIRWREWGGEPGLVHLSDWVRCAEQEAGHHELPVTFVAVDEAGDVLGGVGLAPYDLEECRDRSPWIIGMIVRADLRGRGVGQALVDHLERWAVGRGVERMWVATDG</sequence>
<dbReference type="CDD" id="cd04301">
    <property type="entry name" value="NAT_SF"/>
    <property type="match status" value="1"/>
</dbReference>
<dbReference type="PROSITE" id="PS51186">
    <property type="entry name" value="GNAT"/>
    <property type="match status" value="1"/>
</dbReference>
<dbReference type="EMBL" id="SMKP01000122">
    <property type="protein sequence ID" value="TDD15611.1"/>
    <property type="molecule type" value="Genomic_DNA"/>
</dbReference>